<dbReference type="AlphaFoldDB" id="A0A5E7DXB8"/>
<sequence>MWAFNVKALIIYLLDLVKPQQNPQLMRRRQRQARNVCLGHFNLGDGILSVIGLYPGHCGVTDYRAN</sequence>
<reference evidence="1 2" key="1">
    <citation type="submission" date="2019-09" db="EMBL/GenBank/DDBJ databases">
        <authorList>
            <person name="Chandra G."/>
            <person name="Truman W A."/>
        </authorList>
    </citation>
    <scope>NUCLEOTIDE SEQUENCE [LARGE SCALE GENOMIC DNA]</scope>
    <source>
        <strain evidence="1">PS691</strain>
    </source>
</reference>
<dbReference type="EMBL" id="CABVHQ010000042">
    <property type="protein sequence ID" value="VVO16985.1"/>
    <property type="molecule type" value="Genomic_DNA"/>
</dbReference>
<dbReference type="Proteomes" id="UP000337909">
    <property type="component" value="Unassembled WGS sequence"/>
</dbReference>
<protein>
    <submittedName>
        <fullName evidence="1">Uncharacterized protein</fullName>
    </submittedName>
</protein>
<gene>
    <name evidence="1" type="ORF">PS691_03874</name>
</gene>
<accession>A0A5E7DXB8</accession>
<proteinExistence type="predicted"/>
<name>A0A5E7DXB8_PSEFL</name>
<evidence type="ECO:0000313" key="2">
    <source>
        <dbReference type="Proteomes" id="UP000337909"/>
    </source>
</evidence>
<evidence type="ECO:0000313" key="1">
    <source>
        <dbReference type="EMBL" id="VVO16985.1"/>
    </source>
</evidence>
<organism evidence="1 2">
    <name type="scientific">Pseudomonas fluorescens</name>
    <dbReference type="NCBI Taxonomy" id="294"/>
    <lineage>
        <taxon>Bacteria</taxon>
        <taxon>Pseudomonadati</taxon>
        <taxon>Pseudomonadota</taxon>
        <taxon>Gammaproteobacteria</taxon>
        <taxon>Pseudomonadales</taxon>
        <taxon>Pseudomonadaceae</taxon>
        <taxon>Pseudomonas</taxon>
    </lineage>
</organism>